<reference evidence="2 3" key="1">
    <citation type="journal article" date="2024" name="Commun. Biol.">
        <title>Comparative genomic analysis of thermophilic fungi reveals convergent evolutionary adaptations and gene losses.</title>
        <authorList>
            <person name="Steindorff A.S."/>
            <person name="Aguilar-Pontes M.V."/>
            <person name="Robinson A.J."/>
            <person name="Andreopoulos B."/>
            <person name="LaButti K."/>
            <person name="Kuo A."/>
            <person name="Mondo S."/>
            <person name="Riley R."/>
            <person name="Otillar R."/>
            <person name="Haridas S."/>
            <person name="Lipzen A."/>
            <person name="Grimwood J."/>
            <person name="Schmutz J."/>
            <person name="Clum A."/>
            <person name="Reid I.D."/>
            <person name="Moisan M.C."/>
            <person name="Butler G."/>
            <person name="Nguyen T.T.M."/>
            <person name="Dewar K."/>
            <person name="Conant G."/>
            <person name="Drula E."/>
            <person name="Henrissat B."/>
            <person name="Hansel C."/>
            <person name="Singer S."/>
            <person name="Hutchinson M.I."/>
            <person name="de Vries R.P."/>
            <person name="Natvig D.O."/>
            <person name="Powell A.J."/>
            <person name="Tsang A."/>
            <person name="Grigoriev I.V."/>
        </authorList>
    </citation>
    <scope>NUCLEOTIDE SEQUENCE [LARGE SCALE GENOMIC DNA]</scope>
    <source>
        <strain evidence="2 3">CBS 494.80</strain>
    </source>
</reference>
<evidence type="ECO:0000313" key="3">
    <source>
        <dbReference type="Proteomes" id="UP001595075"/>
    </source>
</evidence>
<protein>
    <submittedName>
        <fullName evidence="2">Uncharacterized protein</fullName>
    </submittedName>
</protein>
<feature type="compositionally biased region" description="Polar residues" evidence="1">
    <location>
        <begin position="66"/>
        <end position="76"/>
    </location>
</feature>
<comment type="caution">
    <text evidence="2">The sequence shown here is derived from an EMBL/GenBank/DDBJ whole genome shotgun (WGS) entry which is preliminary data.</text>
</comment>
<name>A0ABR4C0X1_9HELO</name>
<evidence type="ECO:0000256" key="1">
    <source>
        <dbReference type="SAM" id="MobiDB-lite"/>
    </source>
</evidence>
<organism evidence="2 3">
    <name type="scientific">Oculimacula yallundae</name>
    <dbReference type="NCBI Taxonomy" id="86028"/>
    <lineage>
        <taxon>Eukaryota</taxon>
        <taxon>Fungi</taxon>
        <taxon>Dikarya</taxon>
        <taxon>Ascomycota</taxon>
        <taxon>Pezizomycotina</taxon>
        <taxon>Leotiomycetes</taxon>
        <taxon>Helotiales</taxon>
        <taxon>Ploettnerulaceae</taxon>
        <taxon>Oculimacula</taxon>
    </lineage>
</organism>
<feature type="region of interest" description="Disordered" evidence="1">
    <location>
        <begin position="1"/>
        <end position="25"/>
    </location>
</feature>
<accession>A0ABR4C0X1</accession>
<dbReference type="EMBL" id="JAZHXI010000016">
    <property type="protein sequence ID" value="KAL2063156.1"/>
    <property type="molecule type" value="Genomic_DNA"/>
</dbReference>
<feature type="region of interest" description="Disordered" evidence="1">
    <location>
        <begin position="64"/>
        <end position="84"/>
    </location>
</feature>
<dbReference type="Proteomes" id="UP001595075">
    <property type="component" value="Unassembled WGS sequence"/>
</dbReference>
<evidence type="ECO:0000313" key="2">
    <source>
        <dbReference type="EMBL" id="KAL2063156.1"/>
    </source>
</evidence>
<proteinExistence type="predicted"/>
<gene>
    <name evidence="2" type="ORF">VTL71DRAFT_6228</name>
</gene>
<sequence length="115" mass="12495">MLVSELSTPRSNRNTGASSLPPNEASLAQETACNMQCNTIRIRNLNANVQISWHWIVLGEGFGGRPSTSESQSSALATAPGAREEMSLRTETFVQDGSTDSLNSVGKEYLKYLKM</sequence>
<keyword evidence="3" id="KW-1185">Reference proteome</keyword>